<evidence type="ECO:0000313" key="1">
    <source>
        <dbReference type="EMBL" id="KAK1936367.1"/>
    </source>
</evidence>
<name>A0AAD9LI48_BABDI</name>
<dbReference type="Proteomes" id="UP001195914">
    <property type="component" value="Unassembled WGS sequence"/>
</dbReference>
<reference evidence="1" key="2">
    <citation type="submission" date="2021-05" db="EMBL/GenBank/DDBJ databases">
        <authorList>
            <person name="Pain A."/>
        </authorList>
    </citation>
    <scope>NUCLEOTIDE SEQUENCE</scope>
    <source>
        <strain evidence="1">1802A</strain>
    </source>
</reference>
<accession>A0AAD9LI48</accession>
<evidence type="ECO:0000313" key="2">
    <source>
        <dbReference type="Proteomes" id="UP001195914"/>
    </source>
</evidence>
<gene>
    <name evidence="1" type="ORF">X943_002991</name>
</gene>
<sequence length="389" mass="44960">MHILTSHNVLENAVISKLSVNQEGELINAQVGEGVRAADGIGNHCSGGSDESEFLELRADDRTTLHATETTRDIQQSKWKRLTGLKKIETRHLALIHRAYAHSTFLNKKLMDTIFETMIQLEKRFQPIEIVMVVNSMARSKMHNKQLVNLFSKRILKDYKRFTLDMLSVFLNGICMPNDNDRDFFDRILSLIIRKFNGQIDAKHALTLIQVKLPVGENSRILCQQLLNEHDVLDPLELTNAVAYLSKLYPNLAEIRHLVDMYLEIYDENDEIRNPQQLAILYYALSRLHDPPYDECRHRILNLIERSNFDHFDPIHVANILRAMSLHSIYQESLVNRFAVYIEDNMKRFSFQLLGSSLDSLCDLNYSGNTLWLKLCKLGMLDILCLSVF</sequence>
<proteinExistence type="predicted"/>
<dbReference type="EMBL" id="JAHBMH010000044">
    <property type="protein sequence ID" value="KAK1936367.1"/>
    <property type="molecule type" value="Genomic_DNA"/>
</dbReference>
<organism evidence="1 2">
    <name type="scientific">Babesia divergens</name>
    <dbReference type="NCBI Taxonomy" id="32595"/>
    <lineage>
        <taxon>Eukaryota</taxon>
        <taxon>Sar</taxon>
        <taxon>Alveolata</taxon>
        <taxon>Apicomplexa</taxon>
        <taxon>Aconoidasida</taxon>
        <taxon>Piroplasmida</taxon>
        <taxon>Babesiidae</taxon>
        <taxon>Babesia</taxon>
    </lineage>
</organism>
<protein>
    <submittedName>
        <fullName evidence="1">Uncharacterized protein</fullName>
    </submittedName>
</protein>
<keyword evidence="2" id="KW-1185">Reference proteome</keyword>
<comment type="caution">
    <text evidence="1">The sequence shown here is derived from an EMBL/GenBank/DDBJ whole genome shotgun (WGS) entry which is preliminary data.</text>
</comment>
<reference evidence="1" key="1">
    <citation type="journal article" date="2014" name="Nucleic Acids Res.">
        <title>The evolutionary dynamics of variant antigen genes in Babesia reveal a history of genomic innovation underlying host-parasite interaction.</title>
        <authorList>
            <person name="Jackson A.P."/>
            <person name="Otto T.D."/>
            <person name="Darby A."/>
            <person name="Ramaprasad A."/>
            <person name="Xia D."/>
            <person name="Echaide I.E."/>
            <person name="Farber M."/>
            <person name="Gahlot S."/>
            <person name="Gamble J."/>
            <person name="Gupta D."/>
            <person name="Gupta Y."/>
            <person name="Jackson L."/>
            <person name="Malandrin L."/>
            <person name="Malas T.B."/>
            <person name="Moussa E."/>
            <person name="Nair M."/>
            <person name="Reid A.J."/>
            <person name="Sanders M."/>
            <person name="Sharma J."/>
            <person name="Tracey A."/>
            <person name="Quail M.A."/>
            <person name="Weir W."/>
            <person name="Wastling J.M."/>
            <person name="Hall N."/>
            <person name="Willadsen P."/>
            <person name="Lingelbach K."/>
            <person name="Shiels B."/>
            <person name="Tait A."/>
            <person name="Berriman M."/>
            <person name="Allred D.R."/>
            <person name="Pain A."/>
        </authorList>
    </citation>
    <scope>NUCLEOTIDE SEQUENCE</scope>
    <source>
        <strain evidence="1">1802A</strain>
    </source>
</reference>
<dbReference type="AlphaFoldDB" id="A0AAD9LI48"/>